<dbReference type="GO" id="GO:0050568">
    <property type="term" value="F:protein-glutamine glutaminase activity"/>
    <property type="evidence" value="ECO:0007669"/>
    <property type="project" value="UniProtKB-EC"/>
</dbReference>
<dbReference type="Proteomes" id="UP001595722">
    <property type="component" value="Unassembled WGS sequence"/>
</dbReference>
<proteinExistence type="inferred from homology"/>
<dbReference type="InterPro" id="IPR011324">
    <property type="entry name" value="Cytotoxic_necrot_fac-like_cat"/>
</dbReference>
<reference evidence="5" key="1">
    <citation type="journal article" date="2019" name="Int. J. Syst. Evol. Microbiol.">
        <title>The Global Catalogue of Microorganisms (GCM) 10K type strain sequencing project: providing services to taxonomists for standard genome sequencing and annotation.</title>
        <authorList>
            <consortium name="The Broad Institute Genomics Platform"/>
            <consortium name="The Broad Institute Genome Sequencing Center for Infectious Disease"/>
            <person name="Wu L."/>
            <person name="Ma J."/>
        </authorList>
    </citation>
    <scope>NUCLEOTIDE SEQUENCE [LARGE SCALE GENOMIC DNA]</scope>
    <source>
        <strain evidence="5">KCTC 42424</strain>
    </source>
</reference>
<dbReference type="InterPro" id="IPR038592">
    <property type="entry name" value="CheD-like_sf"/>
</dbReference>
<evidence type="ECO:0000313" key="4">
    <source>
        <dbReference type="EMBL" id="MFC3681479.1"/>
    </source>
</evidence>
<evidence type="ECO:0000313" key="5">
    <source>
        <dbReference type="Proteomes" id="UP001595722"/>
    </source>
</evidence>
<comment type="catalytic activity">
    <reaction evidence="3">
        <text>L-glutaminyl-[protein] + H2O = L-glutamyl-[protein] + NH4(+)</text>
        <dbReference type="Rhea" id="RHEA:16441"/>
        <dbReference type="Rhea" id="RHEA-COMP:10207"/>
        <dbReference type="Rhea" id="RHEA-COMP:10208"/>
        <dbReference type="ChEBI" id="CHEBI:15377"/>
        <dbReference type="ChEBI" id="CHEBI:28938"/>
        <dbReference type="ChEBI" id="CHEBI:29973"/>
        <dbReference type="ChEBI" id="CHEBI:30011"/>
        <dbReference type="EC" id="3.5.1.44"/>
    </reaction>
</comment>
<evidence type="ECO:0000256" key="1">
    <source>
        <dbReference type="ARBA" id="ARBA00022500"/>
    </source>
</evidence>
<dbReference type="CDD" id="cd16352">
    <property type="entry name" value="CheD"/>
    <property type="match status" value="1"/>
</dbReference>
<accession>A0ABV7VVA5</accession>
<keyword evidence="2 3" id="KW-0378">Hydrolase</keyword>
<comment type="caution">
    <text evidence="4">The sequence shown here is derived from an EMBL/GenBank/DDBJ whole genome shotgun (WGS) entry which is preliminary data.</text>
</comment>
<dbReference type="PANTHER" id="PTHR35147">
    <property type="entry name" value="CHEMORECEPTOR GLUTAMINE DEAMIDASE CHED-RELATED"/>
    <property type="match status" value="1"/>
</dbReference>
<comment type="function">
    <text evidence="3">Probably deamidates glutamine residues to glutamate on methyl-accepting chemotaxis receptors (MCPs), playing an important role in chemotaxis.</text>
</comment>
<sequence length="217" mass="24058">MSNLSTPRSVQPPASAGFEYVNRYWDSVHNVWAAKILPGEFYVSTHGEMVVTVLGSCIAACIRDKVRGIGGMNHFMLPAQGEFSSDIWGSNPLTHASRYGNWAMEYLINEILKRGGKRENLEVKLFGGGQMIASMTDIGQRNILFAYNYLANEGLKVTAADVGDIFARKVLYFPDTGCVKVRRIKQLNNDTLVKRETEYQKTVEQPPAAAAGSIDLF</sequence>
<dbReference type="SUPFAM" id="SSF64438">
    <property type="entry name" value="CNF1/YfiH-like putative cysteine hydrolases"/>
    <property type="match status" value="1"/>
</dbReference>
<dbReference type="EMBL" id="JBHRYB010000015">
    <property type="protein sequence ID" value="MFC3681479.1"/>
    <property type="molecule type" value="Genomic_DNA"/>
</dbReference>
<dbReference type="HAMAP" id="MF_01440">
    <property type="entry name" value="CheD"/>
    <property type="match status" value="1"/>
</dbReference>
<keyword evidence="1 3" id="KW-0145">Chemotaxis</keyword>
<organism evidence="4 5">
    <name type="scientific">Bacterioplanoides pacificum</name>
    <dbReference type="NCBI Taxonomy" id="1171596"/>
    <lineage>
        <taxon>Bacteria</taxon>
        <taxon>Pseudomonadati</taxon>
        <taxon>Pseudomonadota</taxon>
        <taxon>Gammaproteobacteria</taxon>
        <taxon>Oceanospirillales</taxon>
        <taxon>Oceanospirillaceae</taxon>
        <taxon>Bacterioplanoides</taxon>
    </lineage>
</organism>
<evidence type="ECO:0000256" key="2">
    <source>
        <dbReference type="ARBA" id="ARBA00022801"/>
    </source>
</evidence>
<gene>
    <name evidence="3 4" type="primary">cheD</name>
    <name evidence="4" type="ORF">ACFOMG_15350</name>
</gene>
<dbReference type="RefSeq" id="WP_376867911.1">
    <property type="nucleotide sequence ID" value="NZ_JBHRYB010000015.1"/>
</dbReference>
<dbReference type="Pfam" id="PF03975">
    <property type="entry name" value="CheD"/>
    <property type="match status" value="1"/>
</dbReference>
<dbReference type="PANTHER" id="PTHR35147:SF2">
    <property type="entry name" value="CHEMORECEPTOR GLUTAMINE DEAMIDASE CHED-RELATED"/>
    <property type="match status" value="1"/>
</dbReference>
<dbReference type="EC" id="3.5.1.44" evidence="3"/>
<evidence type="ECO:0000256" key="3">
    <source>
        <dbReference type="HAMAP-Rule" id="MF_01440"/>
    </source>
</evidence>
<name>A0ABV7VVA5_9GAMM</name>
<dbReference type="InterPro" id="IPR005659">
    <property type="entry name" value="Chemorcpt_Glu_NH3ase_CheD"/>
</dbReference>
<comment type="similarity">
    <text evidence="3">Belongs to the CheD family.</text>
</comment>
<protein>
    <recommendedName>
        <fullName evidence="3">Probable chemoreceptor glutamine deamidase CheD</fullName>
        <ecNumber evidence="3">3.5.1.44</ecNumber>
    </recommendedName>
</protein>
<dbReference type="NCBIfam" id="NF010013">
    <property type="entry name" value="PRK13487.1"/>
    <property type="match status" value="1"/>
</dbReference>
<keyword evidence="5" id="KW-1185">Reference proteome</keyword>
<dbReference type="Gene3D" id="3.30.1330.200">
    <property type="match status" value="1"/>
</dbReference>